<dbReference type="InterPro" id="IPR051312">
    <property type="entry name" value="Diverse_Substr_Oxidored"/>
</dbReference>
<feature type="domain" description="FAD-binding PCMH-type" evidence="4">
    <location>
        <begin position="15"/>
        <end position="191"/>
    </location>
</feature>
<dbReference type="Pfam" id="PF00941">
    <property type="entry name" value="FAD_binding_5"/>
    <property type="match status" value="1"/>
</dbReference>
<evidence type="ECO:0000256" key="3">
    <source>
        <dbReference type="ARBA" id="ARBA00023002"/>
    </source>
</evidence>
<dbReference type="InterPro" id="IPR016169">
    <property type="entry name" value="FAD-bd_PCMH_sub2"/>
</dbReference>
<dbReference type="InterPro" id="IPR016167">
    <property type="entry name" value="FAD-bd_PCMH_sub1"/>
</dbReference>
<dbReference type="InterPro" id="IPR002346">
    <property type="entry name" value="Mopterin_DH_FAD-bd"/>
</dbReference>
<evidence type="ECO:0000313" key="5">
    <source>
        <dbReference type="EMBL" id="PSR34130.1"/>
    </source>
</evidence>
<dbReference type="SUPFAM" id="SSF56176">
    <property type="entry name" value="FAD-binding/transporter-associated domain-like"/>
    <property type="match status" value="1"/>
</dbReference>
<keyword evidence="3" id="KW-0560">Oxidoreductase</keyword>
<evidence type="ECO:0000259" key="4">
    <source>
        <dbReference type="PROSITE" id="PS51387"/>
    </source>
</evidence>
<dbReference type="Gene3D" id="3.30.43.10">
    <property type="entry name" value="Uridine Diphospho-n-acetylenolpyruvylglucosamine Reductase, domain 2"/>
    <property type="match status" value="1"/>
</dbReference>
<dbReference type="AlphaFoldDB" id="A0A2T2XI28"/>
<dbReference type="SUPFAM" id="SSF55447">
    <property type="entry name" value="CO dehydrogenase flavoprotein C-terminal domain-like"/>
    <property type="match status" value="1"/>
</dbReference>
<dbReference type="PANTHER" id="PTHR42659">
    <property type="entry name" value="XANTHINE DEHYDROGENASE SUBUNIT C-RELATED"/>
    <property type="match status" value="1"/>
</dbReference>
<dbReference type="SMART" id="SM01092">
    <property type="entry name" value="CO_deh_flav_C"/>
    <property type="match status" value="1"/>
</dbReference>
<dbReference type="InterPro" id="IPR036318">
    <property type="entry name" value="FAD-bd_PCMH-like_sf"/>
</dbReference>
<gene>
    <name evidence="5" type="ORF">C7B46_06960</name>
</gene>
<reference evidence="5 6" key="1">
    <citation type="journal article" date="2014" name="BMC Genomics">
        <title>Comparison of environmental and isolate Sulfobacillus genomes reveals diverse carbon, sulfur, nitrogen, and hydrogen metabolisms.</title>
        <authorList>
            <person name="Justice N.B."/>
            <person name="Norman A."/>
            <person name="Brown C.T."/>
            <person name="Singh A."/>
            <person name="Thomas B.C."/>
            <person name="Banfield J.F."/>
        </authorList>
    </citation>
    <scope>NUCLEOTIDE SEQUENCE [LARGE SCALE GENOMIC DNA]</scope>
    <source>
        <strain evidence="5">AMDSBA4</strain>
    </source>
</reference>
<comment type="caution">
    <text evidence="5">The sequence shown here is derived from an EMBL/GenBank/DDBJ whole genome shotgun (WGS) entry which is preliminary data.</text>
</comment>
<dbReference type="InterPro" id="IPR036683">
    <property type="entry name" value="CO_DH_flav_C_dom_sf"/>
</dbReference>
<dbReference type="Gene3D" id="3.30.465.10">
    <property type="match status" value="1"/>
</dbReference>
<evidence type="ECO:0000313" key="6">
    <source>
        <dbReference type="Proteomes" id="UP000242972"/>
    </source>
</evidence>
<keyword evidence="1" id="KW-0285">Flavoprotein</keyword>
<dbReference type="Proteomes" id="UP000242972">
    <property type="component" value="Unassembled WGS sequence"/>
</dbReference>
<proteinExistence type="predicted"/>
<evidence type="ECO:0000256" key="1">
    <source>
        <dbReference type="ARBA" id="ARBA00022630"/>
    </source>
</evidence>
<evidence type="ECO:0000256" key="2">
    <source>
        <dbReference type="ARBA" id="ARBA00022827"/>
    </source>
</evidence>
<dbReference type="GO" id="GO:0071949">
    <property type="term" value="F:FAD binding"/>
    <property type="evidence" value="ECO:0007669"/>
    <property type="project" value="InterPro"/>
</dbReference>
<dbReference type="GO" id="GO:0016491">
    <property type="term" value="F:oxidoreductase activity"/>
    <property type="evidence" value="ECO:0007669"/>
    <property type="project" value="UniProtKB-KW"/>
</dbReference>
<protein>
    <recommendedName>
        <fullName evidence="4">FAD-binding PCMH-type domain-containing protein</fullName>
    </recommendedName>
</protein>
<dbReference type="InterPro" id="IPR005107">
    <property type="entry name" value="CO_DH_flav_C"/>
</dbReference>
<keyword evidence="2" id="KW-0274">FAD</keyword>
<sequence>MYYKDRPLDKRRPEMKFPPTRYLRPVVLDQALDALNQYKGSIKVLAGGQSLLPLMAMRLADPDILLDINDLAELQEIRDWENCVEIGALIRHQRLIDDPVIQQHAPVLPLVARHIGHLAIRHRGTIGGSLVHCDPAAELPLAVQALDGEMLVQSVGQTRILPAGKFFLSYLMSAVEPHEMLTAIRIPKLMAHTRFAFDEVAGRTGDFALVSALAIVTLDDDASIQVARLAIGGVSEVPFRVYEAEQYLTDAKLTPEVIDGAASIVHQAVNPEGDLHASANYRRHLAGVLTSRVLTRVGVKGDLSWNR</sequence>
<dbReference type="PROSITE" id="PS51387">
    <property type="entry name" value="FAD_PCMH"/>
    <property type="match status" value="1"/>
</dbReference>
<dbReference type="Gene3D" id="3.30.390.50">
    <property type="entry name" value="CO dehydrogenase flavoprotein, C-terminal domain"/>
    <property type="match status" value="1"/>
</dbReference>
<accession>A0A2T2XI28</accession>
<dbReference type="InterPro" id="IPR016166">
    <property type="entry name" value="FAD-bd_PCMH"/>
</dbReference>
<name>A0A2T2XI28_9FIRM</name>
<dbReference type="PANTHER" id="PTHR42659:SF2">
    <property type="entry name" value="XANTHINE DEHYDROGENASE SUBUNIT C-RELATED"/>
    <property type="match status" value="1"/>
</dbReference>
<dbReference type="EMBL" id="PXYW01000012">
    <property type="protein sequence ID" value="PSR34130.1"/>
    <property type="molecule type" value="Genomic_DNA"/>
</dbReference>
<organism evidence="5 6">
    <name type="scientific">Sulfobacillus benefaciens</name>
    <dbReference type="NCBI Taxonomy" id="453960"/>
    <lineage>
        <taxon>Bacteria</taxon>
        <taxon>Bacillati</taxon>
        <taxon>Bacillota</taxon>
        <taxon>Clostridia</taxon>
        <taxon>Eubacteriales</taxon>
        <taxon>Clostridiales Family XVII. Incertae Sedis</taxon>
        <taxon>Sulfobacillus</taxon>
    </lineage>
</organism>
<dbReference type="Pfam" id="PF03450">
    <property type="entry name" value="CO_deh_flav_C"/>
    <property type="match status" value="1"/>
</dbReference>